<reference evidence="1" key="1">
    <citation type="submission" date="2020-08" db="EMBL/GenBank/DDBJ databases">
        <title>Multicomponent nature underlies the extraordinary mechanical properties of spider dragline silk.</title>
        <authorList>
            <person name="Kono N."/>
            <person name="Nakamura H."/>
            <person name="Mori M."/>
            <person name="Yoshida Y."/>
            <person name="Ohtoshi R."/>
            <person name="Malay A.D."/>
            <person name="Moran D.A.P."/>
            <person name="Tomita M."/>
            <person name="Numata K."/>
            <person name="Arakawa K."/>
        </authorList>
    </citation>
    <scope>NUCLEOTIDE SEQUENCE</scope>
</reference>
<name>A0A8X6TYD8_NEPPI</name>
<evidence type="ECO:0000313" key="2">
    <source>
        <dbReference type="Proteomes" id="UP000887013"/>
    </source>
</evidence>
<evidence type="ECO:0000313" key="1">
    <source>
        <dbReference type="EMBL" id="GFT60243.1"/>
    </source>
</evidence>
<proteinExistence type="predicted"/>
<dbReference type="Proteomes" id="UP000887013">
    <property type="component" value="Unassembled WGS sequence"/>
</dbReference>
<dbReference type="AlphaFoldDB" id="A0A8X6TYD8"/>
<comment type="caution">
    <text evidence="1">The sequence shown here is derived from an EMBL/GenBank/DDBJ whole genome shotgun (WGS) entry which is preliminary data.</text>
</comment>
<keyword evidence="2" id="KW-1185">Reference proteome</keyword>
<accession>A0A8X6TYD8</accession>
<protein>
    <submittedName>
        <fullName evidence="1">Peroxisome biogenesis factor 1</fullName>
    </submittedName>
</protein>
<dbReference type="EMBL" id="BMAW01067539">
    <property type="protein sequence ID" value="GFT60243.1"/>
    <property type="molecule type" value="Genomic_DNA"/>
</dbReference>
<organism evidence="1 2">
    <name type="scientific">Nephila pilipes</name>
    <name type="common">Giant wood spider</name>
    <name type="synonym">Nephila maculata</name>
    <dbReference type="NCBI Taxonomy" id="299642"/>
    <lineage>
        <taxon>Eukaryota</taxon>
        <taxon>Metazoa</taxon>
        <taxon>Ecdysozoa</taxon>
        <taxon>Arthropoda</taxon>
        <taxon>Chelicerata</taxon>
        <taxon>Arachnida</taxon>
        <taxon>Araneae</taxon>
        <taxon>Araneomorphae</taxon>
        <taxon>Entelegynae</taxon>
        <taxon>Araneoidea</taxon>
        <taxon>Nephilidae</taxon>
        <taxon>Nephila</taxon>
    </lineage>
</organism>
<gene>
    <name evidence="1" type="primary">PEX1</name>
    <name evidence="1" type="ORF">NPIL_204741</name>
</gene>
<sequence>FQEVSVIKENFCGVIERRGSRRKSTLNIIINQRHLSKVVDEMKPSVSPQERMRYEAV</sequence>
<feature type="non-terminal residue" evidence="1">
    <location>
        <position position="1"/>
    </location>
</feature>